<dbReference type="Gene3D" id="1.25.40.10">
    <property type="entry name" value="Tetratricopeptide repeat domain"/>
    <property type="match status" value="1"/>
</dbReference>
<keyword evidence="2" id="KW-0812">Transmembrane</keyword>
<feature type="compositionally biased region" description="Basic and acidic residues" evidence="1">
    <location>
        <begin position="105"/>
        <end position="114"/>
    </location>
</feature>
<evidence type="ECO:0008006" key="5">
    <source>
        <dbReference type="Google" id="ProtNLM"/>
    </source>
</evidence>
<dbReference type="Pfam" id="PF13432">
    <property type="entry name" value="TPR_16"/>
    <property type="match status" value="1"/>
</dbReference>
<feature type="region of interest" description="Disordered" evidence="1">
    <location>
        <begin position="168"/>
        <end position="262"/>
    </location>
</feature>
<evidence type="ECO:0000313" key="3">
    <source>
        <dbReference type="EMBL" id="AUX20880.1"/>
    </source>
</evidence>
<keyword evidence="2" id="KW-0472">Membrane</keyword>
<feature type="transmembrane region" description="Helical" evidence="2">
    <location>
        <begin position="144"/>
        <end position="165"/>
    </location>
</feature>
<evidence type="ECO:0000256" key="1">
    <source>
        <dbReference type="SAM" id="MobiDB-lite"/>
    </source>
</evidence>
<feature type="compositionally biased region" description="Low complexity" evidence="1">
    <location>
        <begin position="235"/>
        <end position="262"/>
    </location>
</feature>
<feature type="compositionally biased region" description="Low complexity" evidence="1">
    <location>
        <begin position="186"/>
        <end position="215"/>
    </location>
</feature>
<dbReference type="RefSeq" id="WP_129346277.1">
    <property type="nucleotide sequence ID" value="NZ_CP012670.1"/>
</dbReference>
<feature type="compositionally biased region" description="Basic and acidic residues" evidence="1">
    <location>
        <begin position="75"/>
        <end position="96"/>
    </location>
</feature>
<keyword evidence="2" id="KW-1133">Transmembrane helix</keyword>
<evidence type="ECO:0000313" key="4">
    <source>
        <dbReference type="Proteomes" id="UP000295781"/>
    </source>
</evidence>
<gene>
    <name evidence="3" type="ORF">SOCEGT47_013560</name>
</gene>
<dbReference type="InterPro" id="IPR011990">
    <property type="entry name" value="TPR-like_helical_dom_sf"/>
</dbReference>
<dbReference type="Proteomes" id="UP000295781">
    <property type="component" value="Chromosome"/>
</dbReference>
<feature type="compositionally biased region" description="Gly residues" evidence="1">
    <location>
        <begin position="115"/>
        <end position="136"/>
    </location>
</feature>
<sequence>MSPDCRSELLVRVRRGAATEPDRLAFDAHLGTCASCRMSWELARAFDAVGAAEPGDAELLARIARVAIGEGAFDPRRESAPVRPDNDVGRRGDVGRGGDAGRGSDAGRGDDVGERGSGLGRGGDAGEPGSGLAGRRGAGWRRGAWLYAVAAVLAGGVAAAAAALVQGRPAPEATPSARRLEPPLRGMMSRPRAAAPPEAVPPASGAAPVDATPAPSSAPAPAGAPPPRAAPEPAAPAARPRGAARGPSAAAPPATASSPMGSSAAAASAVTAEQLFREANDARRAGSARRAIALYRALQQGFAASPEATLSLVSLGSLLLDTGAPAAALAQFDRYLAAAGSRALAVEALYGRGRALRALGRSGDEAQTWRRLLREHPSSPYAEHARRRLTELGG</sequence>
<dbReference type="AlphaFoldDB" id="A0A4P2PW33"/>
<name>A0A4P2PW33_SORCE</name>
<protein>
    <recommendedName>
        <fullName evidence="5">Zinc-finger domain-containing protein</fullName>
    </recommendedName>
</protein>
<organism evidence="3 4">
    <name type="scientific">Sorangium cellulosum</name>
    <name type="common">Polyangium cellulosum</name>
    <dbReference type="NCBI Taxonomy" id="56"/>
    <lineage>
        <taxon>Bacteria</taxon>
        <taxon>Pseudomonadati</taxon>
        <taxon>Myxococcota</taxon>
        <taxon>Polyangia</taxon>
        <taxon>Polyangiales</taxon>
        <taxon>Polyangiaceae</taxon>
        <taxon>Sorangium</taxon>
    </lineage>
</organism>
<reference evidence="3 4" key="1">
    <citation type="submission" date="2015-09" db="EMBL/GenBank/DDBJ databases">
        <title>Sorangium comparison.</title>
        <authorList>
            <person name="Zaburannyi N."/>
            <person name="Bunk B."/>
            <person name="Overmann J."/>
            <person name="Mueller R."/>
        </authorList>
    </citation>
    <scope>NUCLEOTIDE SEQUENCE [LARGE SCALE GENOMIC DNA]</scope>
    <source>
        <strain evidence="3 4">So ceGT47</strain>
    </source>
</reference>
<feature type="compositionally biased region" description="Pro residues" evidence="1">
    <location>
        <begin position="216"/>
        <end position="234"/>
    </location>
</feature>
<feature type="region of interest" description="Disordered" evidence="1">
    <location>
        <begin position="75"/>
        <end position="136"/>
    </location>
</feature>
<dbReference type="SUPFAM" id="SSF48452">
    <property type="entry name" value="TPR-like"/>
    <property type="match status" value="1"/>
</dbReference>
<proteinExistence type="predicted"/>
<dbReference type="OrthoDB" id="5515856at2"/>
<evidence type="ECO:0000256" key="2">
    <source>
        <dbReference type="SAM" id="Phobius"/>
    </source>
</evidence>
<accession>A0A4P2PW33</accession>
<dbReference type="EMBL" id="CP012670">
    <property type="protein sequence ID" value="AUX20880.1"/>
    <property type="molecule type" value="Genomic_DNA"/>
</dbReference>